<feature type="domain" description="Roadblock/LAMTOR2" evidence="2">
    <location>
        <begin position="1"/>
        <end position="89"/>
    </location>
</feature>
<feature type="compositionally biased region" description="Basic and acidic residues" evidence="1">
    <location>
        <begin position="132"/>
        <end position="147"/>
    </location>
</feature>
<reference evidence="3 4" key="1">
    <citation type="submission" date="2021-01" db="EMBL/GenBank/DDBJ databases">
        <title>WGS of actinomycetes isolated from Thailand.</title>
        <authorList>
            <person name="Thawai C."/>
        </authorList>
    </citation>
    <scope>NUCLEOTIDE SEQUENCE [LARGE SCALE GENOMIC DNA]</scope>
    <source>
        <strain evidence="3 4">CA1R205</strain>
    </source>
</reference>
<dbReference type="PANTHER" id="PTHR36222">
    <property type="entry name" value="SERINE PROTEASE INHIBITOR RV3364C"/>
    <property type="match status" value="1"/>
</dbReference>
<dbReference type="PANTHER" id="PTHR36222:SF1">
    <property type="entry name" value="SERINE PROTEASE INHIBITOR RV3364C"/>
    <property type="match status" value="1"/>
</dbReference>
<comment type="caution">
    <text evidence="3">The sequence shown here is derived from an EMBL/GenBank/DDBJ whole genome shotgun (WGS) entry which is preliminary data.</text>
</comment>
<feature type="region of interest" description="Disordered" evidence="1">
    <location>
        <begin position="114"/>
        <end position="155"/>
    </location>
</feature>
<dbReference type="SUPFAM" id="SSF103196">
    <property type="entry name" value="Roadblock/LC7 domain"/>
    <property type="match status" value="1"/>
</dbReference>
<name>A0ABS1NKF0_9ACTN</name>
<evidence type="ECO:0000313" key="3">
    <source>
        <dbReference type="EMBL" id="MBL1100360.1"/>
    </source>
</evidence>
<keyword evidence="4" id="KW-1185">Reference proteome</keyword>
<dbReference type="InterPro" id="IPR053141">
    <property type="entry name" value="Mycobact_SerProt_Inhib_Rv3364c"/>
</dbReference>
<organism evidence="3 4">
    <name type="scientific">Streptomyces coffeae</name>
    <dbReference type="NCBI Taxonomy" id="621382"/>
    <lineage>
        <taxon>Bacteria</taxon>
        <taxon>Bacillati</taxon>
        <taxon>Actinomycetota</taxon>
        <taxon>Actinomycetes</taxon>
        <taxon>Kitasatosporales</taxon>
        <taxon>Streptomycetaceae</taxon>
        <taxon>Streptomyces</taxon>
    </lineage>
</organism>
<gene>
    <name evidence="3" type="ORF">JK363_27525</name>
</gene>
<dbReference type="EMBL" id="JAERRF010000018">
    <property type="protein sequence ID" value="MBL1100360.1"/>
    <property type="molecule type" value="Genomic_DNA"/>
</dbReference>
<protein>
    <submittedName>
        <fullName evidence="3">Roadblock/LC7 domain-containing protein</fullName>
    </submittedName>
</protein>
<dbReference type="InterPro" id="IPR004942">
    <property type="entry name" value="Roadblock/LAMTOR2_dom"/>
</dbReference>
<evidence type="ECO:0000256" key="1">
    <source>
        <dbReference type="SAM" id="MobiDB-lite"/>
    </source>
</evidence>
<accession>A0ABS1NKF0</accession>
<dbReference type="Gene3D" id="3.30.450.30">
    <property type="entry name" value="Dynein light chain 2a, cytoplasmic"/>
    <property type="match status" value="1"/>
</dbReference>
<evidence type="ECO:0000313" key="4">
    <source>
        <dbReference type="Proteomes" id="UP000634229"/>
    </source>
</evidence>
<dbReference type="Pfam" id="PF03259">
    <property type="entry name" value="Robl_LC7"/>
    <property type="match status" value="1"/>
</dbReference>
<sequence length="155" mass="15883">MLDDLVDWARDVRHVVILSGDGATVSASRGLSRAEAEHLAAVASGFHSLATSAGRRARGGRARPAVIETEGGHLCVAAVGDGGCLAVLGTAGADPAAIAAETARLVERARAQLDGRRGSWPRRRFGRSPRGTRRDLPKTTAKGHGDASGDLAGSA</sequence>
<proteinExistence type="predicted"/>
<feature type="compositionally biased region" description="Basic residues" evidence="1">
    <location>
        <begin position="119"/>
        <end position="131"/>
    </location>
</feature>
<dbReference type="Proteomes" id="UP000634229">
    <property type="component" value="Unassembled WGS sequence"/>
</dbReference>
<evidence type="ECO:0000259" key="2">
    <source>
        <dbReference type="SMART" id="SM00960"/>
    </source>
</evidence>
<dbReference type="SMART" id="SM00960">
    <property type="entry name" value="Robl_LC7"/>
    <property type="match status" value="1"/>
</dbReference>